<dbReference type="CDD" id="cd14789">
    <property type="entry name" value="Tiki"/>
    <property type="match status" value="1"/>
</dbReference>
<gene>
    <name evidence="1" type="ORF">F8153_03420</name>
</gene>
<name>A0A833MAA2_9FIRM</name>
<protein>
    <submittedName>
        <fullName evidence="1">TraB/GumN family protein</fullName>
    </submittedName>
</protein>
<evidence type="ECO:0000313" key="1">
    <source>
        <dbReference type="EMBL" id="KAB3531780.1"/>
    </source>
</evidence>
<keyword evidence="2" id="KW-1185">Reference proteome</keyword>
<dbReference type="InterPro" id="IPR047111">
    <property type="entry name" value="YbaP-like"/>
</dbReference>
<dbReference type="PANTHER" id="PTHR40590:SF1">
    <property type="entry name" value="CYTOPLASMIC PROTEIN"/>
    <property type="match status" value="1"/>
</dbReference>
<comment type="caution">
    <text evidence="1">The sequence shown here is derived from an EMBL/GenBank/DDBJ whole genome shotgun (WGS) entry which is preliminary data.</text>
</comment>
<evidence type="ECO:0000313" key="2">
    <source>
        <dbReference type="Proteomes" id="UP000465601"/>
    </source>
</evidence>
<dbReference type="EMBL" id="WBZB01000012">
    <property type="protein sequence ID" value="KAB3531780.1"/>
    <property type="molecule type" value="Genomic_DNA"/>
</dbReference>
<dbReference type="PANTHER" id="PTHR40590">
    <property type="entry name" value="CYTOPLASMIC PROTEIN-RELATED"/>
    <property type="match status" value="1"/>
</dbReference>
<accession>A0A833MAA2</accession>
<dbReference type="Proteomes" id="UP000465601">
    <property type="component" value="Unassembled WGS sequence"/>
</dbReference>
<dbReference type="InterPro" id="IPR002816">
    <property type="entry name" value="TraB/PrgY/GumN_fam"/>
</dbReference>
<proteinExistence type="predicted"/>
<organism evidence="1 2">
    <name type="scientific">Alkaliphilus serpentinus</name>
    <dbReference type="NCBI Taxonomy" id="1482731"/>
    <lineage>
        <taxon>Bacteria</taxon>
        <taxon>Bacillati</taxon>
        <taxon>Bacillota</taxon>
        <taxon>Clostridia</taxon>
        <taxon>Peptostreptococcales</taxon>
        <taxon>Natronincolaceae</taxon>
        <taxon>Alkaliphilus</taxon>
    </lineage>
</organism>
<dbReference type="Pfam" id="PF01963">
    <property type="entry name" value="TraB_PrgY_gumN"/>
    <property type="match status" value="1"/>
</dbReference>
<dbReference type="AlphaFoldDB" id="A0A833MAA2"/>
<dbReference type="RefSeq" id="WP_151864960.1">
    <property type="nucleotide sequence ID" value="NZ_WBZB01000012.1"/>
</dbReference>
<reference evidence="1 2" key="1">
    <citation type="submission" date="2019-10" db="EMBL/GenBank/DDBJ databases">
        <title>Alkaliphilus serpentinus sp. nov. and Alkaliphilus pronyensis sp. nov., two novel anaerobic alkaliphilic species isolated from the serpentinized-hosted hydrothermal field of the Prony Bay (New Caledonia).</title>
        <authorList>
            <person name="Postec A."/>
        </authorList>
    </citation>
    <scope>NUCLEOTIDE SEQUENCE [LARGE SCALE GENOMIC DNA]</scope>
    <source>
        <strain evidence="1 2">LacT</strain>
    </source>
</reference>
<dbReference type="OrthoDB" id="357294at2"/>
<sequence>MKLKKLVLCIIVIVLTMAVIQTPLLYTLANETLEIEHYEMDLWAVEEVGMAKLYSFADESILHSFRNHITKQELTNLSMNLYGKLTENIDNQEALNIFNNQLVNTLWKEGFDATTLATREEVGHALYYVIKTSAPELDYTVLENTNHKDIADLGEEAKKAIGYIVDKGILRGKGNNNLDLRTNCSRQEILVLAKRVYEHVIHETGRASKGYFYKVTGENSQVYILGSIHIADISIYPLHKEIEEAFSIADYLAVEADVTNMNDDIEYMQQKAVFLDGTTIDMVIAPETYKLYAEKLEEYGFTPEVYNILKPWYAAMLVQNLSLEEVSFSAGLGIDMYFLSKGQGNKEILEIEGLPFQVDLFDNFSAEIQEAFLIEALSSSEKTTEGSSAGVDSMKEMLLAWKHGDVEALETILETTDKSEDANDFNNKFWIERNKNMTEKIISYLSDENQKTYMVIVGAGHLVGETGIVKELIELGYTLEMVQ</sequence>